<protein>
    <submittedName>
        <fullName evidence="5">PPUP7046</fullName>
    </submittedName>
    <submittedName>
        <fullName evidence="4">PPUP7047</fullName>
    </submittedName>
</protein>
<evidence type="ECO:0000313" key="5">
    <source>
        <dbReference type="EMBL" id="JAO08638.1"/>
    </source>
</evidence>
<keyword evidence="1" id="KW-0175">Coiled coil</keyword>
<reference evidence="5" key="1">
    <citation type="submission" date="2014-12" db="EMBL/GenBank/DDBJ databases">
        <title>Parallel Evolution in Life History Adaptation Evident in the Tissue-Specific Poeciliopsis prolifica transcriptome.</title>
        <authorList>
            <person name="Jue N.K."/>
            <person name="Foley R.J."/>
            <person name="Obergfell C."/>
            <person name="Reznick D.N."/>
            <person name="O'Neill R.J."/>
            <person name="O'Neill M.J."/>
        </authorList>
    </citation>
    <scope>NUCLEOTIDE SEQUENCE</scope>
</reference>
<gene>
    <name evidence="5" type="primary">PPUP7046</name>
    <name evidence="4" type="synonym">PPUP7047</name>
</gene>
<proteinExistence type="predicted"/>
<organism evidence="5">
    <name type="scientific">Poeciliopsis prolifica</name>
    <name type="common">blackstripe livebearer</name>
    <dbReference type="NCBI Taxonomy" id="188132"/>
    <lineage>
        <taxon>Eukaryota</taxon>
        <taxon>Metazoa</taxon>
        <taxon>Chordata</taxon>
        <taxon>Craniata</taxon>
        <taxon>Vertebrata</taxon>
        <taxon>Euteleostomi</taxon>
        <taxon>Actinopterygii</taxon>
        <taxon>Neopterygii</taxon>
        <taxon>Teleostei</taxon>
        <taxon>Neoteleostei</taxon>
        <taxon>Acanthomorphata</taxon>
        <taxon>Ovalentaria</taxon>
        <taxon>Atherinomorphae</taxon>
        <taxon>Cyprinodontiformes</taxon>
        <taxon>Poeciliidae</taxon>
        <taxon>Poeciliinae</taxon>
        <taxon>Poeciliopsis</taxon>
    </lineage>
</organism>
<feature type="compositionally biased region" description="Polar residues" evidence="2">
    <location>
        <begin position="569"/>
        <end position="580"/>
    </location>
</feature>
<sequence length="652" mass="73848">MSETKESAGEIDIAALKRKRGQAKAAVTKMMTSANEKIRENKPEELKSVLESLDLALAHLQEVHKCYHSRLTDDIDREESDAYERLIIMNIHDVRHEALAWLQEKEEDGASVHSYVDDELDVTTQAMFSEPPADINDEDSAAAELEKIQALRKKVKENFELLLRRNKEEFELELQRLHHKAELDAQMQHNQQKMQAFTADLHSTPKIGKIPTTQQPSPFQMADDSISQLLEFSRQHYQAQVDTLRLPPTDLIKFDGEPLQYWKFMRLFTTMVDKESISAEEKLTRLHQYTEGKARDAISHCLYNSDPNAGFKEALDRLKSRFGNPHSISQAWVEKVLNFKEIRDNLQLRDFADLLRGCKDTLAAMKCEEELSGRRTLFEIISKLPSDLRAKWLNKNYDITKEGHLPKLNDVVNFVETEAEKRSDPVFGGLIGFKKYEKPNNFTSPTKVSKKHRQSYPTTVKAAAVCESKSARTKQPAYLKCLKCSEQHFLNQCPGFRSLTVPERLVFVQEKNLCQNCFMIGHSAEICTRNWVCNVPGCGQKHNKWLHPNHTNRQETAAGQDSTDDTKTTQRTQPSRSPNVTCGFAGAANGKVCLPIVPVVVRGKATNINSVTYALLDPGANTSLVSEELTKKLKVKGKPARLELDTVGGSQS</sequence>
<evidence type="ECO:0000313" key="4">
    <source>
        <dbReference type="EMBL" id="JAO08637.1"/>
    </source>
</evidence>
<dbReference type="GO" id="GO:0006508">
    <property type="term" value="P:proteolysis"/>
    <property type="evidence" value="ECO:0007669"/>
    <property type="project" value="InterPro"/>
</dbReference>
<dbReference type="PANTHER" id="PTHR47331:SF1">
    <property type="entry name" value="GAG-LIKE PROTEIN"/>
    <property type="match status" value="1"/>
</dbReference>
<dbReference type="PROSITE" id="PS50175">
    <property type="entry name" value="ASP_PROT_RETROV"/>
    <property type="match status" value="1"/>
</dbReference>
<name>A0A0S7F0L6_9TELE</name>
<dbReference type="Pfam" id="PF03564">
    <property type="entry name" value="DUF1759"/>
    <property type="match status" value="1"/>
</dbReference>
<evidence type="ECO:0000256" key="2">
    <source>
        <dbReference type="SAM" id="MobiDB-lite"/>
    </source>
</evidence>
<dbReference type="PANTHER" id="PTHR47331">
    <property type="entry name" value="PHD-TYPE DOMAIN-CONTAINING PROTEIN"/>
    <property type="match status" value="1"/>
</dbReference>
<feature type="region of interest" description="Disordered" evidence="2">
    <location>
        <begin position="553"/>
        <end position="580"/>
    </location>
</feature>
<accession>A0A0S7F0L6</accession>
<dbReference type="EMBL" id="GBYX01473017">
    <property type="protein sequence ID" value="JAO08637.1"/>
    <property type="molecule type" value="Transcribed_RNA"/>
</dbReference>
<feature type="domain" description="Peptidase A2" evidence="3">
    <location>
        <begin position="612"/>
        <end position="652"/>
    </location>
</feature>
<feature type="coiled-coil region" evidence="1">
    <location>
        <begin position="138"/>
        <end position="165"/>
    </location>
</feature>
<dbReference type="GO" id="GO:0004190">
    <property type="term" value="F:aspartic-type endopeptidase activity"/>
    <property type="evidence" value="ECO:0007669"/>
    <property type="project" value="InterPro"/>
</dbReference>
<evidence type="ECO:0000259" key="3">
    <source>
        <dbReference type="PROSITE" id="PS50175"/>
    </source>
</evidence>
<evidence type="ECO:0000256" key="1">
    <source>
        <dbReference type="SAM" id="Coils"/>
    </source>
</evidence>
<dbReference type="InterPro" id="IPR001995">
    <property type="entry name" value="Peptidase_A2_cat"/>
</dbReference>
<dbReference type="EMBL" id="GBYX01473016">
    <property type="protein sequence ID" value="JAO08638.1"/>
    <property type="molecule type" value="Transcribed_RNA"/>
</dbReference>
<dbReference type="AlphaFoldDB" id="A0A0S7F0L6"/>
<dbReference type="InterPro" id="IPR005312">
    <property type="entry name" value="DUF1759"/>
</dbReference>